<dbReference type="AlphaFoldDB" id="A0A2T7PXI9"/>
<keyword evidence="2" id="KW-1185">Reference proteome</keyword>
<evidence type="ECO:0000313" key="2">
    <source>
        <dbReference type="Proteomes" id="UP000245119"/>
    </source>
</evidence>
<proteinExistence type="predicted"/>
<evidence type="ECO:0000313" key="1">
    <source>
        <dbReference type="EMBL" id="PVD38110.1"/>
    </source>
</evidence>
<sequence length="99" mass="11381">MIYNLSFGYLHFLEWLRQQRSAATTSTSRQRDDATHTLLQLVSPAADTHCFLLLMRGPGGHQRQVGQRGRQFLKHIRVELMFTGGRCLTVVFFHPIPTI</sequence>
<name>A0A2T7PXI9_POMCA</name>
<accession>A0A2T7PXI9</accession>
<gene>
    <name evidence="1" type="ORF">C0Q70_00721</name>
</gene>
<reference evidence="1 2" key="1">
    <citation type="submission" date="2018-04" db="EMBL/GenBank/DDBJ databases">
        <title>The genome of golden apple snail Pomacea canaliculata provides insight into stress tolerance and invasive adaptation.</title>
        <authorList>
            <person name="Liu C."/>
            <person name="Liu B."/>
            <person name="Ren Y."/>
            <person name="Zhang Y."/>
            <person name="Wang H."/>
            <person name="Li S."/>
            <person name="Jiang F."/>
            <person name="Yin L."/>
            <person name="Zhang G."/>
            <person name="Qian W."/>
            <person name="Fan W."/>
        </authorList>
    </citation>
    <scope>NUCLEOTIDE SEQUENCE [LARGE SCALE GENOMIC DNA]</scope>
    <source>
        <strain evidence="1">SZHN2017</strain>
        <tissue evidence="1">Muscle</tissue>
    </source>
</reference>
<comment type="caution">
    <text evidence="1">The sequence shown here is derived from an EMBL/GenBank/DDBJ whole genome shotgun (WGS) entry which is preliminary data.</text>
</comment>
<protein>
    <submittedName>
        <fullName evidence="1">Uncharacterized protein</fullName>
    </submittedName>
</protein>
<organism evidence="1 2">
    <name type="scientific">Pomacea canaliculata</name>
    <name type="common">Golden apple snail</name>
    <dbReference type="NCBI Taxonomy" id="400727"/>
    <lineage>
        <taxon>Eukaryota</taxon>
        <taxon>Metazoa</taxon>
        <taxon>Spiralia</taxon>
        <taxon>Lophotrochozoa</taxon>
        <taxon>Mollusca</taxon>
        <taxon>Gastropoda</taxon>
        <taxon>Caenogastropoda</taxon>
        <taxon>Architaenioglossa</taxon>
        <taxon>Ampullarioidea</taxon>
        <taxon>Ampullariidae</taxon>
        <taxon>Pomacea</taxon>
    </lineage>
</organism>
<dbReference type="EMBL" id="PZQS01000001">
    <property type="protein sequence ID" value="PVD38110.1"/>
    <property type="molecule type" value="Genomic_DNA"/>
</dbReference>
<dbReference type="Proteomes" id="UP000245119">
    <property type="component" value="Linkage Group LG1"/>
</dbReference>